<dbReference type="InterPro" id="IPR032675">
    <property type="entry name" value="LRR_dom_sf"/>
</dbReference>
<evidence type="ECO:0000313" key="2">
    <source>
        <dbReference type="Proteomes" id="UP000235145"/>
    </source>
</evidence>
<reference evidence="1 2" key="1">
    <citation type="journal article" date="2017" name="Nat. Commun.">
        <title>Genome assembly with in vitro proximity ligation data and whole-genome triplication in lettuce.</title>
        <authorList>
            <person name="Reyes-Chin-Wo S."/>
            <person name="Wang Z."/>
            <person name="Yang X."/>
            <person name="Kozik A."/>
            <person name="Arikit S."/>
            <person name="Song C."/>
            <person name="Xia L."/>
            <person name="Froenicke L."/>
            <person name="Lavelle D.O."/>
            <person name="Truco M.J."/>
            <person name="Xia R."/>
            <person name="Zhu S."/>
            <person name="Xu C."/>
            <person name="Xu H."/>
            <person name="Xu X."/>
            <person name="Cox K."/>
            <person name="Korf I."/>
            <person name="Meyers B.C."/>
            <person name="Michelmore R.W."/>
        </authorList>
    </citation>
    <scope>NUCLEOTIDE SEQUENCE [LARGE SCALE GENOMIC DNA]</scope>
    <source>
        <strain evidence="2">cv. Salinas</strain>
        <tissue evidence="1">Seedlings</tissue>
    </source>
</reference>
<evidence type="ECO:0008006" key="3">
    <source>
        <dbReference type="Google" id="ProtNLM"/>
    </source>
</evidence>
<dbReference type="EMBL" id="NBSK02000004">
    <property type="protein sequence ID" value="KAJ0209872.1"/>
    <property type="molecule type" value="Genomic_DNA"/>
</dbReference>
<organism evidence="1 2">
    <name type="scientific">Lactuca sativa</name>
    <name type="common">Garden lettuce</name>
    <dbReference type="NCBI Taxonomy" id="4236"/>
    <lineage>
        <taxon>Eukaryota</taxon>
        <taxon>Viridiplantae</taxon>
        <taxon>Streptophyta</taxon>
        <taxon>Embryophyta</taxon>
        <taxon>Tracheophyta</taxon>
        <taxon>Spermatophyta</taxon>
        <taxon>Magnoliopsida</taxon>
        <taxon>eudicotyledons</taxon>
        <taxon>Gunneridae</taxon>
        <taxon>Pentapetalae</taxon>
        <taxon>asterids</taxon>
        <taxon>campanulids</taxon>
        <taxon>Asterales</taxon>
        <taxon>Asteraceae</taxon>
        <taxon>Cichorioideae</taxon>
        <taxon>Cichorieae</taxon>
        <taxon>Lactucinae</taxon>
        <taxon>Lactuca</taxon>
    </lineage>
</organism>
<sequence length="169" mass="18850">MLQHKLNRSFLAEKYGDVTVGQLECLENLDFSHTTIKHLPNSTCMLKRLKYLELYDCSLFEKLQEDISQLECLGNLNLMACGCLQDIPNSICEMKCLKYFNLYNCILVEKLSDELGGLECLKELDVKGTSICHLPQSILLLKGLHISGLGQLLESCGFTPTAGVSSTVL</sequence>
<gene>
    <name evidence="1" type="ORF">LSAT_V11C400215850</name>
</gene>
<protein>
    <recommendedName>
        <fullName evidence="3">NB-ARC domain-containing protein</fullName>
    </recommendedName>
</protein>
<dbReference type="PANTHER" id="PTHR47186">
    <property type="entry name" value="LEUCINE-RICH REPEAT-CONTAINING PROTEIN 57"/>
    <property type="match status" value="1"/>
</dbReference>
<accession>A0A9R1VM06</accession>
<dbReference type="PANTHER" id="PTHR47186:SF42">
    <property type="entry name" value="DISEASE RESISTANCE RPP13-LIKE PROTEIN 1"/>
    <property type="match status" value="1"/>
</dbReference>
<dbReference type="Proteomes" id="UP000235145">
    <property type="component" value="Unassembled WGS sequence"/>
</dbReference>
<proteinExistence type="predicted"/>
<evidence type="ECO:0000313" key="1">
    <source>
        <dbReference type="EMBL" id="KAJ0209872.1"/>
    </source>
</evidence>
<name>A0A9R1VM06_LACSA</name>
<keyword evidence="2" id="KW-1185">Reference proteome</keyword>
<dbReference type="SUPFAM" id="SSF52058">
    <property type="entry name" value="L domain-like"/>
    <property type="match status" value="1"/>
</dbReference>
<dbReference type="AlphaFoldDB" id="A0A9R1VM06"/>
<comment type="caution">
    <text evidence="1">The sequence shown here is derived from an EMBL/GenBank/DDBJ whole genome shotgun (WGS) entry which is preliminary data.</text>
</comment>
<dbReference type="Gene3D" id="3.80.10.10">
    <property type="entry name" value="Ribonuclease Inhibitor"/>
    <property type="match status" value="1"/>
</dbReference>